<protein>
    <submittedName>
        <fullName evidence="2">Uncharacterized protein</fullName>
    </submittedName>
</protein>
<dbReference type="HOGENOM" id="CLU_1927506_0_0_1"/>
<evidence type="ECO:0000313" key="3">
    <source>
        <dbReference type="Proteomes" id="UP000001610"/>
    </source>
</evidence>
<keyword evidence="3" id="KW-1185">Reference proteome</keyword>
<organism evidence="2 3">
    <name type="scientific">Cordyceps militaris (strain CM01)</name>
    <name type="common">Caterpillar fungus</name>
    <dbReference type="NCBI Taxonomy" id="983644"/>
    <lineage>
        <taxon>Eukaryota</taxon>
        <taxon>Fungi</taxon>
        <taxon>Dikarya</taxon>
        <taxon>Ascomycota</taxon>
        <taxon>Pezizomycotina</taxon>
        <taxon>Sordariomycetes</taxon>
        <taxon>Hypocreomycetidae</taxon>
        <taxon>Hypocreales</taxon>
        <taxon>Cordycipitaceae</taxon>
        <taxon>Cordyceps</taxon>
    </lineage>
</organism>
<evidence type="ECO:0000313" key="2">
    <source>
        <dbReference type="EMBL" id="EGX89944.1"/>
    </source>
</evidence>
<name>G3JNC5_CORMM</name>
<proteinExistence type="predicted"/>
<dbReference type="EMBL" id="JH126404">
    <property type="protein sequence ID" value="EGX89944.1"/>
    <property type="molecule type" value="Genomic_DNA"/>
</dbReference>
<dbReference type="KEGG" id="cmt:CCM_08197"/>
<dbReference type="AlphaFoldDB" id="G3JNC5"/>
<dbReference type="RefSeq" id="XP_006673399.1">
    <property type="nucleotide sequence ID" value="XM_006673336.1"/>
</dbReference>
<dbReference type="Proteomes" id="UP000001610">
    <property type="component" value="Unassembled WGS sequence"/>
</dbReference>
<accession>G3JNC5</accession>
<gene>
    <name evidence="2" type="ORF">CCM_08197</name>
</gene>
<dbReference type="OrthoDB" id="4972338at2759"/>
<feature type="region of interest" description="Disordered" evidence="1">
    <location>
        <begin position="1"/>
        <end position="46"/>
    </location>
</feature>
<dbReference type="InParanoid" id="G3JNC5"/>
<dbReference type="VEuPathDB" id="FungiDB:CCM_08197"/>
<sequence>MPAAGGTVRHLSQPPTGGHLPSRGPLNRPRARNDTSCCRSRREGENDHMVRGYAPAWPAWPHIDACRNAWPAEPCAYVAGRSLVIGTCESQCESDNCPNALVCRPRRWARACDGCGGGDTRGPGEYSPYSL</sequence>
<dbReference type="GeneID" id="18170206"/>
<evidence type="ECO:0000256" key="1">
    <source>
        <dbReference type="SAM" id="MobiDB-lite"/>
    </source>
</evidence>
<dbReference type="eggNOG" id="ENOG502T4WP">
    <property type="taxonomic scope" value="Eukaryota"/>
</dbReference>
<reference evidence="2 3" key="1">
    <citation type="journal article" date="2011" name="Genome Biol.">
        <title>Genome sequence of the insect pathogenic fungus Cordyceps militaris, a valued traditional Chinese medicine.</title>
        <authorList>
            <person name="Zheng P."/>
            <person name="Xia Y."/>
            <person name="Xiao G."/>
            <person name="Xiong C."/>
            <person name="Hu X."/>
            <person name="Zhang S."/>
            <person name="Zheng H."/>
            <person name="Huang Y."/>
            <person name="Zhou Y."/>
            <person name="Wang S."/>
            <person name="Zhao G.P."/>
            <person name="Liu X."/>
            <person name="St Leger R.J."/>
            <person name="Wang C."/>
        </authorList>
    </citation>
    <scope>NUCLEOTIDE SEQUENCE [LARGE SCALE GENOMIC DNA]</scope>
    <source>
        <strain evidence="2 3">CM01</strain>
    </source>
</reference>